<evidence type="ECO:0000259" key="1">
    <source>
        <dbReference type="Pfam" id="PF07238"/>
    </source>
</evidence>
<evidence type="ECO:0000313" key="2">
    <source>
        <dbReference type="EMBL" id="SFS10264.1"/>
    </source>
</evidence>
<dbReference type="STRING" id="1166337.SAMN05192580_3392"/>
<dbReference type="InterPro" id="IPR009875">
    <property type="entry name" value="PilZ_domain"/>
</dbReference>
<keyword evidence="3" id="KW-1185">Reference proteome</keyword>
<dbReference type="RefSeq" id="WP_093316280.1">
    <property type="nucleotide sequence ID" value="NZ_FOZG01000003.1"/>
</dbReference>
<organism evidence="2 3">
    <name type="scientific">Sphingomonas jatrophae</name>
    <dbReference type="NCBI Taxonomy" id="1166337"/>
    <lineage>
        <taxon>Bacteria</taxon>
        <taxon>Pseudomonadati</taxon>
        <taxon>Pseudomonadota</taxon>
        <taxon>Alphaproteobacteria</taxon>
        <taxon>Sphingomonadales</taxon>
        <taxon>Sphingomonadaceae</taxon>
        <taxon>Sphingomonas</taxon>
    </lineage>
</organism>
<protein>
    <submittedName>
        <fullName evidence="2">PilZ domain-containing protein</fullName>
    </submittedName>
</protein>
<feature type="domain" description="PilZ" evidence="1">
    <location>
        <begin position="10"/>
        <end position="95"/>
    </location>
</feature>
<dbReference type="SUPFAM" id="SSF141371">
    <property type="entry name" value="PilZ domain-like"/>
    <property type="match status" value="1"/>
</dbReference>
<name>A0A1I6M3M2_9SPHN</name>
<dbReference type="EMBL" id="FOZG01000003">
    <property type="protein sequence ID" value="SFS10264.1"/>
    <property type="molecule type" value="Genomic_DNA"/>
</dbReference>
<sequence length="101" mass="11420">MSEPETIVERSAERQPVTLVARLRQSGAKPIEVEVHDLSTHGFQVDTVHIIRPGQIVWLQFGPLAPLEAQVRWFRNYRIGCAFSQPLHPAVLDSIVAQARR</sequence>
<reference evidence="2 3" key="1">
    <citation type="submission" date="2016-10" db="EMBL/GenBank/DDBJ databases">
        <authorList>
            <person name="de Groot N.N."/>
        </authorList>
    </citation>
    <scope>NUCLEOTIDE SEQUENCE [LARGE SCALE GENOMIC DNA]</scope>
    <source>
        <strain evidence="2 3">S5-249</strain>
    </source>
</reference>
<evidence type="ECO:0000313" key="3">
    <source>
        <dbReference type="Proteomes" id="UP000198824"/>
    </source>
</evidence>
<dbReference type="GO" id="GO:0035438">
    <property type="term" value="F:cyclic-di-GMP binding"/>
    <property type="evidence" value="ECO:0007669"/>
    <property type="project" value="InterPro"/>
</dbReference>
<accession>A0A1I6M3M2</accession>
<gene>
    <name evidence="2" type="ORF">SAMN05192580_3392</name>
</gene>
<dbReference type="Gene3D" id="2.40.10.220">
    <property type="entry name" value="predicted glycosyltransferase like domains"/>
    <property type="match status" value="1"/>
</dbReference>
<dbReference type="OrthoDB" id="9795572at2"/>
<dbReference type="AlphaFoldDB" id="A0A1I6M3M2"/>
<dbReference type="Proteomes" id="UP000198824">
    <property type="component" value="Unassembled WGS sequence"/>
</dbReference>
<dbReference type="Pfam" id="PF07238">
    <property type="entry name" value="PilZ"/>
    <property type="match status" value="1"/>
</dbReference>
<proteinExistence type="predicted"/>